<name>A0A0L6VK77_9BASI</name>
<protein>
    <submittedName>
        <fullName evidence="2">Uncharacterized protein</fullName>
    </submittedName>
</protein>
<dbReference type="STRING" id="27349.A0A0L6VK77"/>
<dbReference type="VEuPathDB" id="FungiDB:VP01_1442g6"/>
<evidence type="ECO:0000313" key="2">
    <source>
        <dbReference type="EMBL" id="KNZ61168.1"/>
    </source>
</evidence>
<comment type="caution">
    <text evidence="2">The sequence shown here is derived from an EMBL/GenBank/DDBJ whole genome shotgun (WGS) entry which is preliminary data.</text>
</comment>
<dbReference type="AlphaFoldDB" id="A0A0L6VK77"/>
<accession>A0A0L6VK77</accession>
<organism evidence="2 3">
    <name type="scientific">Puccinia sorghi</name>
    <dbReference type="NCBI Taxonomy" id="27349"/>
    <lineage>
        <taxon>Eukaryota</taxon>
        <taxon>Fungi</taxon>
        <taxon>Dikarya</taxon>
        <taxon>Basidiomycota</taxon>
        <taxon>Pucciniomycotina</taxon>
        <taxon>Pucciniomycetes</taxon>
        <taxon>Pucciniales</taxon>
        <taxon>Pucciniaceae</taxon>
        <taxon>Puccinia</taxon>
    </lineage>
</organism>
<dbReference type="Proteomes" id="UP000037035">
    <property type="component" value="Unassembled WGS sequence"/>
</dbReference>
<feature type="compositionally biased region" description="Low complexity" evidence="1">
    <location>
        <begin position="50"/>
        <end position="63"/>
    </location>
</feature>
<dbReference type="EMBL" id="LAVV01004921">
    <property type="protein sequence ID" value="KNZ61168.1"/>
    <property type="molecule type" value="Genomic_DNA"/>
</dbReference>
<evidence type="ECO:0000256" key="1">
    <source>
        <dbReference type="SAM" id="MobiDB-lite"/>
    </source>
</evidence>
<evidence type="ECO:0000313" key="3">
    <source>
        <dbReference type="Proteomes" id="UP000037035"/>
    </source>
</evidence>
<proteinExistence type="predicted"/>
<feature type="compositionally biased region" description="Polar residues" evidence="1">
    <location>
        <begin position="64"/>
        <end position="76"/>
    </location>
</feature>
<keyword evidence="3" id="KW-1185">Reference proteome</keyword>
<dbReference type="OrthoDB" id="3254880at2759"/>
<sequence>MATSATDSSLTAQQQIEAAVQARTQQHEAMLATLIEEVRSLKASAANESQPNTTQCTTPKQTTSKAQKNSNTSQHSQPKKTAVGHKSIPPKSPVTSMSTPKRAVRATSAPAEVGNPKARKSPKDSKSLALTKVPSPRRHPQQMRSVDFPSEFTSTKNALFIHIKIFCGPLKQDSVLSAPDLQTLQEFYQQFTNDNQINQAVKMSSSPALINSNEVQLFQDATQQSIKLGRQIIHVGSNNIRYAQGLMVRLGLRTWCPNLEEDSASLYNAAHRIAAITTFQELVAGQAYTYINVNPKLFADTGLVIQA</sequence>
<reference evidence="2 3" key="1">
    <citation type="submission" date="2015-08" db="EMBL/GenBank/DDBJ databases">
        <title>Next Generation Sequencing and Analysis of the Genome of Puccinia sorghi L Schw, the Causal Agent of Maize Common Rust.</title>
        <authorList>
            <person name="Rochi L."/>
            <person name="Burguener G."/>
            <person name="Darino M."/>
            <person name="Turjanski A."/>
            <person name="Kreff E."/>
            <person name="Dieguez M.J."/>
            <person name="Sacco F."/>
        </authorList>
    </citation>
    <scope>NUCLEOTIDE SEQUENCE [LARGE SCALE GENOMIC DNA]</scope>
    <source>
        <strain evidence="2 3">RO10H11247</strain>
    </source>
</reference>
<feature type="region of interest" description="Disordered" evidence="1">
    <location>
        <begin position="42"/>
        <end position="143"/>
    </location>
</feature>
<gene>
    <name evidence="2" type="ORF">VP01_1442g6</name>
</gene>